<reference evidence="2" key="1">
    <citation type="journal article" date="2015" name="Nature">
        <title>Complex archaea that bridge the gap between prokaryotes and eukaryotes.</title>
        <authorList>
            <person name="Spang A."/>
            <person name="Saw J.H."/>
            <person name="Jorgensen S.L."/>
            <person name="Zaremba-Niedzwiedzka K."/>
            <person name="Martijn J."/>
            <person name="Lind A.E."/>
            <person name="van Eijk R."/>
            <person name="Schleper C."/>
            <person name="Guy L."/>
            <person name="Ettema T.J."/>
        </authorList>
    </citation>
    <scope>NUCLEOTIDE SEQUENCE</scope>
</reference>
<dbReference type="EMBL" id="LAZR01067099">
    <property type="protein sequence ID" value="KKK52281.1"/>
    <property type="molecule type" value="Genomic_DNA"/>
</dbReference>
<feature type="transmembrane region" description="Helical" evidence="1">
    <location>
        <begin position="62"/>
        <end position="83"/>
    </location>
</feature>
<feature type="transmembrane region" description="Helical" evidence="1">
    <location>
        <begin position="103"/>
        <end position="121"/>
    </location>
</feature>
<dbReference type="Pfam" id="PF20327">
    <property type="entry name" value="DUF6622"/>
    <property type="match status" value="1"/>
</dbReference>
<gene>
    <name evidence="2" type="ORF">LCGC14_3106500</name>
</gene>
<feature type="non-terminal residue" evidence="2">
    <location>
        <position position="142"/>
    </location>
</feature>
<feature type="transmembrane region" description="Helical" evidence="1">
    <location>
        <begin position="14"/>
        <end position="31"/>
    </location>
</feature>
<evidence type="ECO:0000313" key="2">
    <source>
        <dbReference type="EMBL" id="KKK52281.1"/>
    </source>
</evidence>
<comment type="caution">
    <text evidence="2">The sequence shown here is derived from an EMBL/GenBank/DDBJ whole genome shotgun (WGS) entry which is preliminary data.</text>
</comment>
<name>A0A0F8YW86_9ZZZZ</name>
<organism evidence="2">
    <name type="scientific">marine sediment metagenome</name>
    <dbReference type="NCBI Taxonomy" id="412755"/>
    <lineage>
        <taxon>unclassified sequences</taxon>
        <taxon>metagenomes</taxon>
        <taxon>ecological metagenomes</taxon>
    </lineage>
</organism>
<keyword evidence="1" id="KW-0472">Membrane</keyword>
<accession>A0A0F8YW86</accession>
<dbReference type="AlphaFoldDB" id="A0A0F8YW86"/>
<keyword evidence="1" id="KW-0812">Transmembrane</keyword>
<evidence type="ECO:0000256" key="1">
    <source>
        <dbReference type="SAM" id="Phobius"/>
    </source>
</evidence>
<proteinExistence type="predicted"/>
<sequence>MLDTLLQIFKGPPLWVWFLLAYLIFIGIKAFKPSVISLKKIFILPVVFLFFSLQRLVGNINFFTSLVWITSTIIGVFLSVVIFSKTQIIADKKNNLLKLPGTYSTLFLILISFSIKFYFGFQIGKDPSVLKDSTFFDRYILA</sequence>
<protein>
    <submittedName>
        <fullName evidence="2">Uncharacterized protein</fullName>
    </submittedName>
</protein>
<dbReference type="InterPro" id="IPR046730">
    <property type="entry name" value="DUF6622"/>
</dbReference>
<feature type="transmembrane region" description="Helical" evidence="1">
    <location>
        <begin position="38"/>
        <end position="56"/>
    </location>
</feature>
<keyword evidence="1" id="KW-1133">Transmembrane helix</keyword>